<dbReference type="OrthoDB" id="572024at2"/>
<feature type="domain" description="Thioesterase putative" evidence="1">
    <location>
        <begin position="8"/>
        <end position="58"/>
    </location>
</feature>
<dbReference type="Gene3D" id="3.10.129.10">
    <property type="entry name" value="Hotdog Thioesterase"/>
    <property type="match status" value="1"/>
</dbReference>
<dbReference type="Pfam" id="PF09500">
    <property type="entry name" value="YiiD_C"/>
    <property type="match status" value="1"/>
</dbReference>
<sequence>MRVAPNVITQYAHEHIPITKHMGMTVLAIDDVQISVLAPYAPNINHRETIFGGSLSSLESWRVGRSCGQSFRMRVLSFE</sequence>
<dbReference type="InterPro" id="IPR012660">
    <property type="entry name" value="YiiD_C"/>
</dbReference>
<accession>A0A2T1E394</accession>
<protein>
    <recommendedName>
        <fullName evidence="1">Thioesterase putative domain-containing protein</fullName>
    </recommendedName>
</protein>
<proteinExistence type="predicted"/>
<evidence type="ECO:0000313" key="2">
    <source>
        <dbReference type="EMBL" id="PSB27208.1"/>
    </source>
</evidence>
<organism evidence="2 3">
    <name type="scientific">Stenomitos frigidus ULC18</name>
    <dbReference type="NCBI Taxonomy" id="2107698"/>
    <lineage>
        <taxon>Bacteria</taxon>
        <taxon>Bacillati</taxon>
        <taxon>Cyanobacteriota</taxon>
        <taxon>Cyanophyceae</taxon>
        <taxon>Leptolyngbyales</taxon>
        <taxon>Leptolyngbyaceae</taxon>
        <taxon>Stenomitos</taxon>
    </lineage>
</organism>
<dbReference type="AlphaFoldDB" id="A0A2T1E394"/>
<reference evidence="3" key="1">
    <citation type="submission" date="2018-02" db="EMBL/GenBank/DDBJ databases">
        <authorList>
            <person name="Moore K."/>
            <person name="Momper L."/>
        </authorList>
    </citation>
    <scope>NUCLEOTIDE SEQUENCE [LARGE SCALE GENOMIC DNA]</scope>
    <source>
        <strain evidence="3">ULC18</strain>
    </source>
</reference>
<dbReference type="Proteomes" id="UP000239576">
    <property type="component" value="Unassembled WGS sequence"/>
</dbReference>
<dbReference type="InterPro" id="IPR029069">
    <property type="entry name" value="HotDog_dom_sf"/>
</dbReference>
<keyword evidence="3" id="KW-1185">Reference proteome</keyword>
<dbReference type="RefSeq" id="WP_106257509.1">
    <property type="nucleotide sequence ID" value="NZ_CAWNSW010000129.1"/>
</dbReference>
<name>A0A2T1E394_9CYAN</name>
<evidence type="ECO:0000259" key="1">
    <source>
        <dbReference type="Pfam" id="PF09500"/>
    </source>
</evidence>
<dbReference type="SUPFAM" id="SSF54637">
    <property type="entry name" value="Thioesterase/thiol ester dehydrase-isomerase"/>
    <property type="match status" value="1"/>
</dbReference>
<gene>
    <name evidence="2" type="ORF">C7B82_17200</name>
</gene>
<reference evidence="2 3" key="2">
    <citation type="submission" date="2018-03" db="EMBL/GenBank/DDBJ databases">
        <title>The ancient ancestry and fast evolution of plastids.</title>
        <authorList>
            <person name="Moore K.R."/>
            <person name="Magnabosco C."/>
            <person name="Momper L."/>
            <person name="Gold D.A."/>
            <person name="Bosak T."/>
            <person name="Fournier G.P."/>
        </authorList>
    </citation>
    <scope>NUCLEOTIDE SEQUENCE [LARGE SCALE GENOMIC DNA]</scope>
    <source>
        <strain evidence="2 3">ULC18</strain>
    </source>
</reference>
<evidence type="ECO:0000313" key="3">
    <source>
        <dbReference type="Proteomes" id="UP000239576"/>
    </source>
</evidence>
<comment type="caution">
    <text evidence="2">The sequence shown here is derived from an EMBL/GenBank/DDBJ whole genome shotgun (WGS) entry which is preliminary data.</text>
</comment>
<dbReference type="EMBL" id="PVWK01000097">
    <property type="protein sequence ID" value="PSB27208.1"/>
    <property type="molecule type" value="Genomic_DNA"/>
</dbReference>